<dbReference type="Proteomes" id="UP000308549">
    <property type="component" value="Unassembled WGS sequence"/>
</dbReference>
<organism evidence="10 11">
    <name type="scientific">Salinomyces thailandicus</name>
    <dbReference type="NCBI Taxonomy" id="706561"/>
    <lineage>
        <taxon>Eukaryota</taxon>
        <taxon>Fungi</taxon>
        <taxon>Dikarya</taxon>
        <taxon>Ascomycota</taxon>
        <taxon>Pezizomycotina</taxon>
        <taxon>Dothideomycetes</taxon>
        <taxon>Dothideomycetidae</taxon>
        <taxon>Mycosphaerellales</taxon>
        <taxon>Teratosphaeriaceae</taxon>
        <taxon>Salinomyces</taxon>
    </lineage>
</organism>
<keyword evidence="5" id="KW-0809">Transit peptide</keyword>
<dbReference type="AlphaFoldDB" id="A0A4U0U0M1"/>
<reference evidence="10 11" key="1">
    <citation type="submission" date="2017-03" db="EMBL/GenBank/DDBJ databases">
        <title>Genomes of endolithic fungi from Antarctica.</title>
        <authorList>
            <person name="Coleine C."/>
            <person name="Masonjones S."/>
            <person name="Stajich J.E."/>
        </authorList>
    </citation>
    <scope>NUCLEOTIDE SEQUENCE [LARGE SCALE GENOMIC DNA]</scope>
    <source>
        <strain evidence="10 11">CCFEE 6315</strain>
    </source>
</reference>
<keyword evidence="6" id="KW-0496">Mitochondrion</keyword>
<dbReference type="InterPro" id="IPR045298">
    <property type="entry name" value="Complex1_LYR_LYRM7"/>
</dbReference>
<accession>A0A4U0U0M1</accession>
<evidence type="ECO:0000313" key="11">
    <source>
        <dbReference type="Proteomes" id="UP000308549"/>
    </source>
</evidence>
<protein>
    <recommendedName>
        <fullName evidence="4">Mitochondrial zinc maintenance protein 1, mitochondrial</fullName>
    </recommendedName>
</protein>
<dbReference type="PANTHER" id="PTHR46749">
    <property type="entry name" value="COMPLEX III ASSEMBLY FACTOR LYRM7"/>
    <property type="match status" value="1"/>
</dbReference>
<gene>
    <name evidence="10" type="ORF">B0A50_03805</name>
</gene>
<evidence type="ECO:0000256" key="6">
    <source>
        <dbReference type="ARBA" id="ARBA00023128"/>
    </source>
</evidence>
<dbReference type="GO" id="GO:0005759">
    <property type="term" value="C:mitochondrial matrix"/>
    <property type="evidence" value="ECO:0007669"/>
    <property type="project" value="UniProtKB-SubCell"/>
</dbReference>
<dbReference type="OrthoDB" id="529194at2759"/>
<keyword evidence="7" id="KW-0143">Chaperone</keyword>
<evidence type="ECO:0000256" key="4">
    <source>
        <dbReference type="ARBA" id="ARBA00015108"/>
    </source>
</evidence>
<evidence type="ECO:0000256" key="2">
    <source>
        <dbReference type="ARBA" id="ARBA00009949"/>
    </source>
</evidence>
<evidence type="ECO:0000256" key="7">
    <source>
        <dbReference type="ARBA" id="ARBA00023186"/>
    </source>
</evidence>
<comment type="subcellular location">
    <subcellularLocation>
        <location evidence="1">Mitochondrion matrix</location>
    </subcellularLocation>
</comment>
<dbReference type="PANTHER" id="PTHR46749:SF1">
    <property type="entry name" value="COMPLEX III ASSEMBLY FACTOR LYRM7"/>
    <property type="match status" value="1"/>
</dbReference>
<evidence type="ECO:0000256" key="3">
    <source>
        <dbReference type="ARBA" id="ARBA00011589"/>
    </source>
</evidence>
<evidence type="ECO:0000313" key="10">
    <source>
        <dbReference type="EMBL" id="TKA28338.1"/>
    </source>
</evidence>
<proteinExistence type="inferred from homology"/>
<dbReference type="GO" id="GO:0044183">
    <property type="term" value="F:protein folding chaperone"/>
    <property type="evidence" value="ECO:0007669"/>
    <property type="project" value="TreeGrafter"/>
</dbReference>
<comment type="caution">
    <text evidence="10">The sequence shown here is derived from an EMBL/GenBank/DDBJ whole genome shotgun (WGS) entry which is preliminary data.</text>
</comment>
<name>A0A4U0U0M1_9PEZI</name>
<evidence type="ECO:0000256" key="9">
    <source>
        <dbReference type="SAM" id="MobiDB-lite"/>
    </source>
</evidence>
<dbReference type="CDD" id="cd20267">
    <property type="entry name" value="Complex1_LYR_LYRM7"/>
    <property type="match status" value="1"/>
</dbReference>
<comment type="subunit">
    <text evidence="3">Interacts with RIP1.</text>
</comment>
<evidence type="ECO:0000256" key="8">
    <source>
        <dbReference type="ARBA" id="ARBA00025268"/>
    </source>
</evidence>
<comment type="similarity">
    <text evidence="2">Belongs to the complex I LYR family. MZM1 subfamily.</text>
</comment>
<feature type="region of interest" description="Disordered" evidence="9">
    <location>
        <begin position="122"/>
        <end position="142"/>
    </location>
</feature>
<evidence type="ECO:0000256" key="5">
    <source>
        <dbReference type="ARBA" id="ARBA00022946"/>
    </source>
</evidence>
<keyword evidence="11" id="KW-1185">Reference proteome</keyword>
<comment type="function">
    <text evidence="8">Assembly factor required for Rieske Fe-S protein RIP1 incorporation into the cytochrome b-c1 (CIII) complex. Functions as a chaperone, binding to this subunit within the mitochondrial matrix and stabilizing it prior to its translocation and insertion into the late CIII dimeric intermediate within the mitochondrial inner membrane. Modulates the mitochondrial matrix zinc pool.</text>
</comment>
<dbReference type="EMBL" id="NAJL01000018">
    <property type="protein sequence ID" value="TKA28338.1"/>
    <property type="molecule type" value="Genomic_DNA"/>
</dbReference>
<sequence>MSSVEILKTFLASKFLSPAELANNRFVVRATYRHLLRATSIAFKGDTETLQASRALAHQTFQTNAHKLEPNSLEASTAVAHAQGVAQILREHVVQGRKKPGAEDSENYKLNIHEHTQRLENETAGKLRGTTKSFGEIRDASF</sequence>
<dbReference type="InterPro" id="IPR050435">
    <property type="entry name" value="MZM1/LYRM7"/>
</dbReference>
<dbReference type="GO" id="GO:0034551">
    <property type="term" value="P:mitochondrial respiratory chain complex III assembly"/>
    <property type="evidence" value="ECO:0007669"/>
    <property type="project" value="InterPro"/>
</dbReference>
<evidence type="ECO:0000256" key="1">
    <source>
        <dbReference type="ARBA" id="ARBA00004305"/>
    </source>
</evidence>